<dbReference type="NCBIfam" id="TIGR02532">
    <property type="entry name" value="IV_pilin_GFxxxE"/>
    <property type="match status" value="1"/>
</dbReference>
<dbReference type="KEGG" id="gax:Pan161_54490"/>
<gene>
    <name evidence="3" type="ORF">Pan161_54490</name>
</gene>
<keyword evidence="2" id="KW-0472">Membrane</keyword>
<dbReference type="Pfam" id="PF07963">
    <property type="entry name" value="N_methyl"/>
    <property type="match status" value="1"/>
</dbReference>
<dbReference type="RefSeq" id="WP_145231736.1">
    <property type="nucleotide sequence ID" value="NZ_CP036343.1"/>
</dbReference>
<dbReference type="Proteomes" id="UP000316855">
    <property type="component" value="Chromosome"/>
</dbReference>
<name>A0A517VL77_9PLAN</name>
<evidence type="ECO:0000313" key="3">
    <source>
        <dbReference type="EMBL" id="QDT93764.1"/>
    </source>
</evidence>
<sequence>MKYSAGNRKLAARRKSRQYHAITQSGFTLVELLVSVALVLLMMVMFTQIFQIAANSITTQRGLSENDQRARMLTTLIQSDLNKRTFQNVIPFDPTEQATAFRVSDFTDRKGYLVISENDPNNDSDDLIQFTVDANITAKLLDTTPYYGKASVLGATVTPSGQQPSIAHPNQPETDDARISSDTTSVSPYAEVCYFMRGGNLYRRTMLIRKPLDLETTDSTQPQTAENAMTTGGREFFDPANNLYDVGLDSYTSGNFLNDFDFSVYRYGTPTAYANFHGVESLDNTTLEAPNFSLGRTRFRFGYNHATGLPREYVDDADGYPQFIGRFTHQETSDIDFRYPQAPSTAGGSNPMSPSGSTLVLDRTTNVVNQYASGLRRSEDLVLPNVIAFDIKLFDEALGQFTDIGNTIAVDYATSATPAYKNNNPDATHATNIYDTWHIQYDLDNADGDNDHATGEDPPPFRPVDGSTNPKALKAIQITIRYIDVSSDQLRQMTIIHPLRNLLAE</sequence>
<reference evidence="3 4" key="1">
    <citation type="submission" date="2019-02" db="EMBL/GenBank/DDBJ databases">
        <title>Deep-cultivation of Planctomycetes and their phenomic and genomic characterization uncovers novel biology.</title>
        <authorList>
            <person name="Wiegand S."/>
            <person name="Jogler M."/>
            <person name="Boedeker C."/>
            <person name="Pinto D."/>
            <person name="Vollmers J."/>
            <person name="Rivas-Marin E."/>
            <person name="Kohn T."/>
            <person name="Peeters S.H."/>
            <person name="Heuer A."/>
            <person name="Rast P."/>
            <person name="Oberbeckmann S."/>
            <person name="Bunk B."/>
            <person name="Jeske O."/>
            <person name="Meyerdierks A."/>
            <person name="Storesund J.E."/>
            <person name="Kallscheuer N."/>
            <person name="Luecker S."/>
            <person name="Lage O.M."/>
            <person name="Pohl T."/>
            <person name="Merkel B.J."/>
            <person name="Hornburger P."/>
            <person name="Mueller R.-W."/>
            <person name="Bruemmer F."/>
            <person name="Labrenz M."/>
            <person name="Spormann A.M."/>
            <person name="Op den Camp H."/>
            <person name="Overmann J."/>
            <person name="Amann R."/>
            <person name="Jetten M.S.M."/>
            <person name="Mascher T."/>
            <person name="Medema M.H."/>
            <person name="Devos D.P."/>
            <person name="Kaster A.-K."/>
            <person name="Ovreas L."/>
            <person name="Rohde M."/>
            <person name="Galperin M.Y."/>
            <person name="Jogler C."/>
        </authorList>
    </citation>
    <scope>NUCLEOTIDE SEQUENCE [LARGE SCALE GENOMIC DNA]</scope>
    <source>
        <strain evidence="3 4">Pan161</strain>
    </source>
</reference>
<proteinExistence type="predicted"/>
<feature type="transmembrane region" description="Helical" evidence="2">
    <location>
        <begin position="21"/>
        <end position="46"/>
    </location>
</feature>
<keyword evidence="2" id="KW-1133">Transmembrane helix</keyword>
<dbReference type="InterPro" id="IPR012902">
    <property type="entry name" value="N_methyl_site"/>
</dbReference>
<dbReference type="EMBL" id="CP036343">
    <property type="protein sequence ID" value="QDT93764.1"/>
    <property type="molecule type" value="Genomic_DNA"/>
</dbReference>
<feature type="region of interest" description="Disordered" evidence="1">
    <location>
        <begin position="158"/>
        <end position="182"/>
    </location>
</feature>
<accession>A0A517VL77</accession>
<dbReference type="OrthoDB" id="231157at2"/>
<evidence type="ECO:0000256" key="1">
    <source>
        <dbReference type="SAM" id="MobiDB-lite"/>
    </source>
</evidence>
<dbReference type="PROSITE" id="PS00409">
    <property type="entry name" value="PROKAR_NTER_METHYL"/>
    <property type="match status" value="1"/>
</dbReference>
<evidence type="ECO:0000313" key="4">
    <source>
        <dbReference type="Proteomes" id="UP000316855"/>
    </source>
</evidence>
<dbReference type="AlphaFoldDB" id="A0A517VL77"/>
<protein>
    <submittedName>
        <fullName evidence="3">Uncharacterized protein</fullName>
    </submittedName>
</protein>
<organism evidence="3 4">
    <name type="scientific">Gimesia algae</name>
    <dbReference type="NCBI Taxonomy" id="2527971"/>
    <lineage>
        <taxon>Bacteria</taxon>
        <taxon>Pseudomonadati</taxon>
        <taxon>Planctomycetota</taxon>
        <taxon>Planctomycetia</taxon>
        <taxon>Planctomycetales</taxon>
        <taxon>Planctomycetaceae</taxon>
        <taxon>Gimesia</taxon>
    </lineage>
</organism>
<feature type="region of interest" description="Disordered" evidence="1">
    <location>
        <begin position="445"/>
        <end position="469"/>
    </location>
</feature>
<evidence type="ECO:0000256" key="2">
    <source>
        <dbReference type="SAM" id="Phobius"/>
    </source>
</evidence>
<keyword evidence="2" id="KW-0812">Transmembrane</keyword>
<keyword evidence="4" id="KW-1185">Reference proteome</keyword>